<dbReference type="Pfam" id="PF13451">
    <property type="entry name" value="zf_Tbcl"/>
    <property type="match status" value="1"/>
</dbReference>
<organism evidence="2 3">
    <name type="scientific">Candidatus Gottesmanbacteria bacterium GW2011_GWC2_39_8</name>
    <dbReference type="NCBI Taxonomy" id="1618450"/>
    <lineage>
        <taxon>Bacteria</taxon>
        <taxon>Candidatus Gottesmaniibacteriota</taxon>
    </lineage>
</organism>
<dbReference type="InterPro" id="IPR025306">
    <property type="entry name" value="Zn-bnd_dom_prob"/>
</dbReference>
<dbReference type="AlphaFoldDB" id="A0A0G0PW96"/>
<sequence>MQPVKKTCDKCGKEFLVINQEQDFLIKMNLPTPDSCPGCRQERRLKDRGERNLYRTVCKNCNQNIIVTYDPDKESRQILCKECYLDYFEKNPVLIN</sequence>
<dbReference type="Proteomes" id="UP000034539">
    <property type="component" value="Unassembled WGS sequence"/>
</dbReference>
<name>A0A0G0PW96_9BACT</name>
<protein>
    <recommendedName>
        <fullName evidence="1">Probable zinc-binding domain-containing protein</fullName>
    </recommendedName>
</protein>
<feature type="domain" description="Probable zinc-binding" evidence="1">
    <location>
        <begin position="7"/>
        <end position="44"/>
    </location>
</feature>
<gene>
    <name evidence="2" type="ORF">UT63_C0044G0006</name>
</gene>
<evidence type="ECO:0000313" key="3">
    <source>
        <dbReference type="Proteomes" id="UP000034539"/>
    </source>
</evidence>
<proteinExistence type="predicted"/>
<reference evidence="2 3" key="1">
    <citation type="journal article" date="2015" name="Nature">
        <title>rRNA introns, odd ribosomes, and small enigmatic genomes across a large radiation of phyla.</title>
        <authorList>
            <person name="Brown C.T."/>
            <person name="Hug L.A."/>
            <person name="Thomas B.C."/>
            <person name="Sharon I."/>
            <person name="Castelle C.J."/>
            <person name="Singh A."/>
            <person name="Wilkins M.J."/>
            <person name="Williams K.H."/>
            <person name="Banfield J.F."/>
        </authorList>
    </citation>
    <scope>NUCLEOTIDE SEQUENCE [LARGE SCALE GENOMIC DNA]</scope>
</reference>
<evidence type="ECO:0000259" key="1">
    <source>
        <dbReference type="Pfam" id="PF13451"/>
    </source>
</evidence>
<accession>A0A0G0PW96</accession>
<evidence type="ECO:0000313" key="2">
    <source>
        <dbReference type="EMBL" id="KKR32439.1"/>
    </source>
</evidence>
<comment type="caution">
    <text evidence="2">The sequence shown here is derived from an EMBL/GenBank/DDBJ whole genome shotgun (WGS) entry which is preliminary data.</text>
</comment>
<dbReference type="EMBL" id="LBXN01000044">
    <property type="protein sequence ID" value="KKR32439.1"/>
    <property type="molecule type" value="Genomic_DNA"/>
</dbReference>